<protein>
    <submittedName>
        <fullName evidence="1">Uncharacterized protein</fullName>
    </submittedName>
</protein>
<keyword evidence="2" id="KW-1185">Reference proteome</keyword>
<dbReference type="AlphaFoldDB" id="A0A2W7NXW4"/>
<name>A0A2W7NXW4_9BACT</name>
<dbReference type="EMBL" id="QKZK01000007">
    <property type="protein sequence ID" value="PZX18116.1"/>
    <property type="molecule type" value="Genomic_DNA"/>
</dbReference>
<gene>
    <name evidence="1" type="ORF">LX69_01153</name>
</gene>
<organism evidence="1 2">
    <name type="scientific">Breznakibacter xylanolyticus</name>
    <dbReference type="NCBI Taxonomy" id="990"/>
    <lineage>
        <taxon>Bacteria</taxon>
        <taxon>Pseudomonadati</taxon>
        <taxon>Bacteroidota</taxon>
        <taxon>Bacteroidia</taxon>
        <taxon>Marinilabiliales</taxon>
        <taxon>Marinilabiliaceae</taxon>
        <taxon>Breznakibacter</taxon>
    </lineage>
</organism>
<evidence type="ECO:0000313" key="2">
    <source>
        <dbReference type="Proteomes" id="UP000249239"/>
    </source>
</evidence>
<evidence type="ECO:0000313" key="1">
    <source>
        <dbReference type="EMBL" id="PZX18116.1"/>
    </source>
</evidence>
<accession>A0A2W7NXW4</accession>
<sequence length="132" mass="14564">MNQTSINNLFRALEAKESDGTPTIQGDNKAEVISKLLARLSEYTPADVQDSLGYHVRALGLHNEQGKIITGSEREQMIASHVSVLTSTWNNTDIQAAAILDSLTLNDSFNPEIRTIEGTNRKTLKTKLIELL</sequence>
<dbReference type="Proteomes" id="UP000249239">
    <property type="component" value="Unassembled WGS sequence"/>
</dbReference>
<reference evidence="1 2" key="1">
    <citation type="submission" date="2018-06" db="EMBL/GenBank/DDBJ databases">
        <title>Genomic Encyclopedia of Archaeal and Bacterial Type Strains, Phase II (KMG-II): from individual species to whole genera.</title>
        <authorList>
            <person name="Goeker M."/>
        </authorList>
    </citation>
    <scope>NUCLEOTIDE SEQUENCE [LARGE SCALE GENOMIC DNA]</scope>
    <source>
        <strain evidence="1 2">DSM 6779</strain>
    </source>
</reference>
<dbReference type="RefSeq" id="WP_111444857.1">
    <property type="nucleotide sequence ID" value="NZ_QKZK01000007.1"/>
</dbReference>
<proteinExistence type="predicted"/>
<comment type="caution">
    <text evidence="1">The sequence shown here is derived from an EMBL/GenBank/DDBJ whole genome shotgun (WGS) entry which is preliminary data.</text>
</comment>